<dbReference type="GO" id="GO:0005759">
    <property type="term" value="C:mitochondrial matrix"/>
    <property type="evidence" value="ECO:0007669"/>
    <property type="project" value="InterPro"/>
</dbReference>
<dbReference type="Gene3D" id="3.10.280.10">
    <property type="entry name" value="Mitochondrial glycoprotein"/>
    <property type="match status" value="1"/>
</dbReference>
<dbReference type="Proteomes" id="UP000242877">
    <property type="component" value="Unassembled WGS sequence"/>
</dbReference>
<dbReference type="GO" id="GO:0042256">
    <property type="term" value="P:cytosolic ribosome assembly"/>
    <property type="evidence" value="ECO:0007669"/>
    <property type="project" value="TreeGrafter"/>
</dbReference>
<protein>
    <submittedName>
        <fullName evidence="2">Suaprga1</fullName>
    </submittedName>
</protein>
<dbReference type="EMBL" id="AZGZ01000002">
    <property type="protein sequence ID" value="KZZ97134.1"/>
    <property type="molecule type" value="Genomic_DNA"/>
</dbReference>
<feature type="compositionally biased region" description="Acidic residues" evidence="1">
    <location>
        <begin position="143"/>
        <end position="155"/>
    </location>
</feature>
<dbReference type="InterPro" id="IPR036561">
    <property type="entry name" value="MAM33_sf"/>
</dbReference>
<reference evidence="2 3" key="1">
    <citation type="journal article" date="2016" name="Genome Biol. Evol.">
        <title>Divergent and convergent evolution of fungal pathogenicity.</title>
        <authorList>
            <person name="Shang Y."/>
            <person name="Xiao G."/>
            <person name="Zheng P."/>
            <person name="Cen K."/>
            <person name="Zhan S."/>
            <person name="Wang C."/>
        </authorList>
    </citation>
    <scope>NUCLEOTIDE SEQUENCE [LARGE SCALE GENOMIC DNA]</scope>
    <source>
        <strain evidence="2 3">ARSEF 7405</strain>
    </source>
</reference>
<accession>A0A168CXN5</accession>
<dbReference type="PANTHER" id="PTHR10826:SF1">
    <property type="entry name" value="COMPLEMENT COMPONENT 1 Q SUBCOMPONENT-BINDING PROTEIN, MITOCHONDRIAL"/>
    <property type="match status" value="1"/>
</dbReference>
<feature type="compositionally biased region" description="Polar residues" evidence="1">
    <location>
        <begin position="158"/>
        <end position="169"/>
    </location>
</feature>
<comment type="caution">
    <text evidence="2">The sequence shown here is derived from an EMBL/GenBank/DDBJ whole genome shotgun (WGS) entry which is preliminary data.</text>
</comment>
<dbReference type="AlphaFoldDB" id="A0A168CXN5"/>
<dbReference type="PANTHER" id="PTHR10826">
    <property type="entry name" value="COMPLEMENT COMPONENT 1"/>
    <property type="match status" value="1"/>
</dbReference>
<feature type="region of interest" description="Disordered" evidence="1">
    <location>
        <begin position="143"/>
        <end position="182"/>
    </location>
</feature>
<dbReference type="InterPro" id="IPR003428">
    <property type="entry name" value="MAM33"/>
</dbReference>
<organism evidence="2 3">
    <name type="scientific">Ascosphaera apis ARSEF 7405</name>
    <dbReference type="NCBI Taxonomy" id="392613"/>
    <lineage>
        <taxon>Eukaryota</taxon>
        <taxon>Fungi</taxon>
        <taxon>Dikarya</taxon>
        <taxon>Ascomycota</taxon>
        <taxon>Pezizomycotina</taxon>
        <taxon>Eurotiomycetes</taxon>
        <taxon>Eurotiomycetidae</taxon>
        <taxon>Onygenales</taxon>
        <taxon>Ascosphaeraceae</taxon>
        <taxon>Ascosphaera</taxon>
    </lineage>
</organism>
<name>A0A168CXN5_9EURO</name>
<evidence type="ECO:0000313" key="3">
    <source>
        <dbReference type="Proteomes" id="UP000242877"/>
    </source>
</evidence>
<evidence type="ECO:0000256" key="1">
    <source>
        <dbReference type="SAM" id="MobiDB-lite"/>
    </source>
</evidence>
<gene>
    <name evidence="2" type="ORF">AAP_00777</name>
</gene>
<proteinExistence type="predicted"/>
<dbReference type="OrthoDB" id="4202757at2759"/>
<keyword evidence="3" id="KW-1185">Reference proteome</keyword>
<dbReference type="SUPFAM" id="SSF54529">
    <property type="entry name" value="Mitochondrial glycoprotein MAM33-like"/>
    <property type="match status" value="1"/>
</dbReference>
<evidence type="ECO:0000313" key="2">
    <source>
        <dbReference type="EMBL" id="KZZ97134.1"/>
    </source>
</evidence>
<sequence length="286" mass="32342">MFSLRSFSRAVPRSLPKSIIAAPSRSMRYVKPAFIQPLWLNRALPVSHAAFSTSSLQREKAGQVDAELAAKFEEELGFEVSPENSQAEVNEFITSYLKDSPFELKDVEGEDEVVMTRKFGNEDIKIVFSIADLKTLAEEPDLDESLGDEDYDVDLDNPKQNSAANSEGQNDSEDPTDRPSYPARVSVTIEKPNQGALHVEVEDVAYYTKPELANAQTAEQGWQRQSLYTGPPFGNLDEELQVLLERYLDERGIDEGLATFIPDYMEFKEQKEYVRWLKNLRGFVEA</sequence>
<dbReference type="VEuPathDB" id="FungiDB:AAP_00777"/>
<dbReference type="Pfam" id="PF02330">
    <property type="entry name" value="MAM33"/>
    <property type="match status" value="1"/>
</dbReference>